<organism evidence="1 2">
    <name type="scientific">Limnobacter profundi</name>
    <dbReference type="NCBI Taxonomy" id="2732163"/>
    <lineage>
        <taxon>Bacteria</taxon>
        <taxon>Pseudomonadati</taxon>
        <taxon>Pseudomonadota</taxon>
        <taxon>Betaproteobacteria</taxon>
        <taxon>Burkholderiales</taxon>
        <taxon>Burkholderiaceae</taxon>
        <taxon>Limnobacter</taxon>
    </lineage>
</organism>
<name>A0ABX6N334_9BURK</name>
<accession>A0ABX6N334</accession>
<reference evidence="1 2" key="1">
    <citation type="submission" date="2020-05" db="EMBL/GenBank/DDBJ databases">
        <title>Compete genome of Limnobacter sp. SAORIC-580.</title>
        <authorList>
            <person name="Song J."/>
            <person name="Cho J.-C."/>
        </authorList>
    </citation>
    <scope>NUCLEOTIDE SEQUENCE [LARGE SCALE GENOMIC DNA]</scope>
    <source>
        <strain evidence="1 2">SAORIC-580</strain>
    </source>
</reference>
<evidence type="ECO:0000313" key="1">
    <source>
        <dbReference type="EMBL" id="QJR28799.1"/>
    </source>
</evidence>
<evidence type="ECO:0000313" key="2">
    <source>
        <dbReference type="Proteomes" id="UP000501130"/>
    </source>
</evidence>
<dbReference type="RefSeq" id="WP_171097804.1">
    <property type="nucleotide sequence ID" value="NZ_CP053084.1"/>
</dbReference>
<protein>
    <submittedName>
        <fullName evidence="1">Uncharacterized protein</fullName>
    </submittedName>
</protein>
<dbReference type="Proteomes" id="UP000501130">
    <property type="component" value="Chromosome"/>
</dbReference>
<gene>
    <name evidence="1" type="ORF">HKT17_03280</name>
</gene>
<dbReference type="EMBL" id="CP053084">
    <property type="protein sequence ID" value="QJR28799.1"/>
    <property type="molecule type" value="Genomic_DNA"/>
</dbReference>
<sequence length="92" mass="10215">MQTIQLHATPKHDFRFPETVELQMAAPLQDSDANLDDALAVVLHAVRQSKNPHAMDALGALLGYMETLERKQMASQSTQNWVTLANPITMSL</sequence>
<proteinExistence type="predicted"/>
<keyword evidence="2" id="KW-1185">Reference proteome</keyword>